<keyword evidence="1" id="KW-1133">Transmembrane helix</keyword>
<sequence length="201" mass="21983">MAQATTTPRKAEAPLTPDIDDAEMVGFLDALFNREPVLVDQTSVAFTNDGPEADSPQLVDKGETPTNVPLHRLVNIVASTIEVPSIFIFLIIQGYLRSARREIPPSTGGPKKWLEHASHFLFFFLSVGPIVTGAYMWFKVRKIECDDGDYSLKCRVSPSFMLAIALFRIFGVGGLFWGGVSLLVLFGNNFVGGDSQETNAA</sequence>
<name>A0A9P9DE16_9HYPO</name>
<keyword evidence="1" id="KW-0472">Membrane</keyword>
<proteinExistence type="predicted"/>
<evidence type="ECO:0000313" key="3">
    <source>
        <dbReference type="Proteomes" id="UP000717696"/>
    </source>
</evidence>
<dbReference type="Proteomes" id="UP000717696">
    <property type="component" value="Unassembled WGS sequence"/>
</dbReference>
<gene>
    <name evidence="2" type="ORF">B0J13DRAFT_630151</name>
</gene>
<dbReference type="AlphaFoldDB" id="A0A9P9DE16"/>
<feature type="transmembrane region" description="Helical" evidence="1">
    <location>
        <begin position="116"/>
        <end position="138"/>
    </location>
</feature>
<evidence type="ECO:0000313" key="2">
    <source>
        <dbReference type="EMBL" id="KAH7117222.1"/>
    </source>
</evidence>
<protein>
    <submittedName>
        <fullName evidence="2">Uncharacterized protein</fullName>
    </submittedName>
</protein>
<keyword evidence="3" id="KW-1185">Reference proteome</keyword>
<evidence type="ECO:0000256" key="1">
    <source>
        <dbReference type="SAM" id="Phobius"/>
    </source>
</evidence>
<feature type="transmembrane region" description="Helical" evidence="1">
    <location>
        <begin position="73"/>
        <end position="96"/>
    </location>
</feature>
<accession>A0A9P9DE16</accession>
<reference evidence="2" key="1">
    <citation type="journal article" date="2021" name="Nat. Commun.">
        <title>Genetic determinants of endophytism in the Arabidopsis root mycobiome.</title>
        <authorList>
            <person name="Mesny F."/>
            <person name="Miyauchi S."/>
            <person name="Thiergart T."/>
            <person name="Pickel B."/>
            <person name="Atanasova L."/>
            <person name="Karlsson M."/>
            <person name="Huettel B."/>
            <person name="Barry K.W."/>
            <person name="Haridas S."/>
            <person name="Chen C."/>
            <person name="Bauer D."/>
            <person name="Andreopoulos W."/>
            <person name="Pangilinan J."/>
            <person name="LaButti K."/>
            <person name="Riley R."/>
            <person name="Lipzen A."/>
            <person name="Clum A."/>
            <person name="Drula E."/>
            <person name="Henrissat B."/>
            <person name="Kohler A."/>
            <person name="Grigoriev I.V."/>
            <person name="Martin F.M."/>
            <person name="Hacquard S."/>
        </authorList>
    </citation>
    <scope>NUCLEOTIDE SEQUENCE</scope>
    <source>
        <strain evidence="2">MPI-CAGE-AT-0021</strain>
    </source>
</reference>
<feature type="transmembrane region" description="Helical" evidence="1">
    <location>
        <begin position="159"/>
        <end position="186"/>
    </location>
</feature>
<keyword evidence="1" id="KW-0812">Transmembrane</keyword>
<dbReference type="EMBL" id="JAGMUU010000034">
    <property type="protein sequence ID" value="KAH7117222.1"/>
    <property type="molecule type" value="Genomic_DNA"/>
</dbReference>
<organism evidence="2 3">
    <name type="scientific">Dactylonectria estremocensis</name>
    <dbReference type="NCBI Taxonomy" id="1079267"/>
    <lineage>
        <taxon>Eukaryota</taxon>
        <taxon>Fungi</taxon>
        <taxon>Dikarya</taxon>
        <taxon>Ascomycota</taxon>
        <taxon>Pezizomycotina</taxon>
        <taxon>Sordariomycetes</taxon>
        <taxon>Hypocreomycetidae</taxon>
        <taxon>Hypocreales</taxon>
        <taxon>Nectriaceae</taxon>
        <taxon>Dactylonectria</taxon>
    </lineage>
</organism>
<dbReference type="OrthoDB" id="5106854at2759"/>
<comment type="caution">
    <text evidence="2">The sequence shown here is derived from an EMBL/GenBank/DDBJ whole genome shotgun (WGS) entry which is preliminary data.</text>
</comment>